<dbReference type="Pfam" id="PF14881">
    <property type="entry name" value="Tubulin_3"/>
    <property type="match status" value="1"/>
</dbReference>
<sequence>MEAVLVSRNQGGQSTTDRTLDLILAGDGKRQRQALDSLPASEWSTSSAPHAHPGAAQAAQDPQDASYKPHALGTYSKFGSDEPNELATFIQGREAWHGNAELRDDVEDDLRAFAEQSDHTEGFLLTSQHSTGFSGLTSSFLETLRDEFPKSAIWVTAILSDARGWKRPDSDRAKAQRLLNEALGLVAVEDVASMVLPVQPVQTYDAYVEGKSRDEWRRFLRDDIDSAEAYQQVLTMHLQSAGSELREPDVLTSVIEQLNWRGGTKIASLSGHTPLAPAPYYGSSGSDEARRKVRAGERDFSAWRGDEEDEAERARDRQVKEKKRDDEVPFAQYSVVRGLDFEESQEMGPLLEEAVKPLKEPLVRWVSLPDPFPILATSPPVFRGLHPHTGHPLHLPTPSTALPLLSSDAPAPSAALFGLPEARFPPALTFSAQQPRAVPVLTTLSTRPSTARYVRHLARGMRELRRVRAGVLREYDEGEFALGREGVDEARERLEALWDGYGGADEDDEREGDKDADEDWTATEQVDDEWDL</sequence>
<feature type="region of interest" description="Disordered" evidence="1">
    <location>
        <begin position="31"/>
        <end position="78"/>
    </location>
</feature>
<dbReference type="AlphaFoldDB" id="A0A194S7S3"/>
<dbReference type="STRING" id="578459.A0A194S7S3"/>
<proteinExistence type="predicted"/>
<evidence type="ECO:0000256" key="1">
    <source>
        <dbReference type="SAM" id="MobiDB-lite"/>
    </source>
</evidence>
<dbReference type="RefSeq" id="XP_018272658.1">
    <property type="nucleotide sequence ID" value="XM_018416417.1"/>
</dbReference>
<dbReference type="OMA" id="WIDAYSV"/>
<feature type="domain" description="DML1/Misato tubulin" evidence="2">
    <location>
        <begin position="89"/>
        <end position="203"/>
    </location>
</feature>
<gene>
    <name evidence="3" type="ORF">RHOBADRAFT_52593</name>
</gene>
<evidence type="ECO:0000313" key="4">
    <source>
        <dbReference type="Proteomes" id="UP000053890"/>
    </source>
</evidence>
<name>A0A194S7S3_RHOGW</name>
<dbReference type="OrthoDB" id="271881at2759"/>
<organism evidence="3 4">
    <name type="scientific">Rhodotorula graminis (strain WP1)</name>
    <dbReference type="NCBI Taxonomy" id="578459"/>
    <lineage>
        <taxon>Eukaryota</taxon>
        <taxon>Fungi</taxon>
        <taxon>Dikarya</taxon>
        <taxon>Basidiomycota</taxon>
        <taxon>Pucciniomycotina</taxon>
        <taxon>Microbotryomycetes</taxon>
        <taxon>Sporidiobolales</taxon>
        <taxon>Sporidiobolaceae</taxon>
        <taxon>Rhodotorula</taxon>
    </lineage>
</organism>
<dbReference type="EMBL" id="KQ474076">
    <property type="protein sequence ID" value="KPV76609.1"/>
    <property type="molecule type" value="Genomic_DNA"/>
</dbReference>
<dbReference type="InterPro" id="IPR029209">
    <property type="entry name" value="DML1/Misato_tubulin"/>
</dbReference>
<feature type="region of interest" description="Disordered" evidence="1">
    <location>
        <begin position="499"/>
        <end position="532"/>
    </location>
</feature>
<feature type="compositionally biased region" description="Low complexity" evidence="1">
    <location>
        <begin position="46"/>
        <end position="66"/>
    </location>
</feature>
<protein>
    <recommendedName>
        <fullName evidence="2">DML1/Misato tubulin domain-containing protein</fullName>
    </recommendedName>
</protein>
<dbReference type="Proteomes" id="UP000053890">
    <property type="component" value="Unassembled WGS sequence"/>
</dbReference>
<evidence type="ECO:0000313" key="3">
    <source>
        <dbReference type="EMBL" id="KPV76609.1"/>
    </source>
</evidence>
<dbReference type="GeneID" id="28976865"/>
<accession>A0A194S7S3</accession>
<dbReference type="GO" id="GO:0005739">
    <property type="term" value="C:mitochondrion"/>
    <property type="evidence" value="ECO:0007669"/>
    <property type="project" value="TreeGrafter"/>
</dbReference>
<dbReference type="PANTHER" id="PTHR13391">
    <property type="entry name" value="MITOCHONDRIAL DISTRIBUTION REGULATOR MISATO"/>
    <property type="match status" value="1"/>
</dbReference>
<dbReference type="InterPro" id="IPR049942">
    <property type="entry name" value="DML1/Misato"/>
</dbReference>
<reference evidence="3 4" key="1">
    <citation type="journal article" date="2015" name="Front. Microbiol.">
        <title>Genome sequence of the plant growth promoting endophytic yeast Rhodotorula graminis WP1.</title>
        <authorList>
            <person name="Firrincieli A."/>
            <person name="Otillar R."/>
            <person name="Salamov A."/>
            <person name="Schmutz J."/>
            <person name="Khan Z."/>
            <person name="Redman R.S."/>
            <person name="Fleck N.D."/>
            <person name="Lindquist E."/>
            <person name="Grigoriev I.V."/>
            <person name="Doty S.L."/>
        </authorList>
    </citation>
    <scope>NUCLEOTIDE SEQUENCE [LARGE SCALE GENOMIC DNA]</scope>
    <source>
        <strain evidence="3 4">WP1</strain>
    </source>
</reference>
<dbReference type="Gene3D" id="3.40.50.1440">
    <property type="entry name" value="Tubulin/FtsZ, GTPase domain"/>
    <property type="match status" value="1"/>
</dbReference>
<feature type="region of interest" description="Disordered" evidence="1">
    <location>
        <begin position="272"/>
        <end position="293"/>
    </location>
</feature>
<feature type="compositionally biased region" description="Acidic residues" evidence="1">
    <location>
        <begin position="504"/>
        <end position="532"/>
    </location>
</feature>
<keyword evidence="4" id="KW-1185">Reference proteome</keyword>
<dbReference type="GO" id="GO:0007005">
    <property type="term" value="P:mitochondrion organization"/>
    <property type="evidence" value="ECO:0007669"/>
    <property type="project" value="InterPro"/>
</dbReference>
<dbReference type="PANTHER" id="PTHR13391:SF0">
    <property type="entry name" value="PROTEIN MISATO HOMOLOG 1"/>
    <property type="match status" value="1"/>
</dbReference>
<dbReference type="SUPFAM" id="SSF52490">
    <property type="entry name" value="Tubulin nucleotide-binding domain-like"/>
    <property type="match status" value="1"/>
</dbReference>
<dbReference type="InterPro" id="IPR036525">
    <property type="entry name" value="Tubulin/FtsZ_GTPase_sf"/>
</dbReference>
<evidence type="ECO:0000259" key="2">
    <source>
        <dbReference type="Pfam" id="PF14881"/>
    </source>
</evidence>